<feature type="transmembrane region" description="Helical" evidence="1">
    <location>
        <begin position="12"/>
        <end position="38"/>
    </location>
</feature>
<feature type="transmembrane region" description="Helical" evidence="1">
    <location>
        <begin position="134"/>
        <end position="153"/>
    </location>
</feature>
<dbReference type="EMBL" id="JASNQZ010000003">
    <property type="protein sequence ID" value="KAL0958871.1"/>
    <property type="molecule type" value="Genomic_DNA"/>
</dbReference>
<feature type="transmembrane region" description="Helical" evidence="1">
    <location>
        <begin position="102"/>
        <end position="122"/>
    </location>
</feature>
<protein>
    <recommendedName>
        <fullName evidence="4">Gustatory receptor</fullName>
    </recommendedName>
</protein>
<evidence type="ECO:0008006" key="4">
    <source>
        <dbReference type="Google" id="ProtNLM"/>
    </source>
</evidence>
<name>A0ABR3JUT2_9AGAR</name>
<feature type="transmembrane region" description="Helical" evidence="1">
    <location>
        <begin position="252"/>
        <end position="275"/>
    </location>
</feature>
<feature type="transmembrane region" description="Helical" evidence="1">
    <location>
        <begin position="215"/>
        <end position="232"/>
    </location>
</feature>
<keyword evidence="1" id="KW-0812">Transmembrane</keyword>
<keyword evidence="3" id="KW-1185">Reference proteome</keyword>
<feature type="transmembrane region" description="Helical" evidence="1">
    <location>
        <begin position="50"/>
        <end position="72"/>
    </location>
</feature>
<evidence type="ECO:0000313" key="2">
    <source>
        <dbReference type="EMBL" id="KAL0958871.1"/>
    </source>
</evidence>
<accession>A0ABR3JUT2</accession>
<comment type="caution">
    <text evidence="2">The sequence shown here is derived from an EMBL/GenBank/DDBJ whole genome shotgun (WGS) entry which is preliminary data.</text>
</comment>
<sequence>MAESISIADAQLISIILHTLLYGIYLIHFGGCIYVLVIRPRTRNAGKARPMNRTLFCVSIVFVILISLHWVIQVIELFETFRLRTMRKAPNTFYEYITGWKYIFTTAISGVEALVADGTMIYRLYHVWGGNWRVIVLPVLTGLSAFVVAIVAVTKLAFGARHNYFTDNLPWDVAFIALQLALVPRTFFVAHKVIDTSQQNKLYHGRSDRLQACRLIVFNFNPMIGMIAYRIWSVEKYVRASGARSNSRTMPVVAVIVESAAVITGILLIILIAFLTRSGDVQTIILDSLSPVIVSCKAQRDSIGPHQVVIHRASHFRSSSSGSLLVWPRRITYSPRS</sequence>
<evidence type="ECO:0000256" key="1">
    <source>
        <dbReference type="SAM" id="Phobius"/>
    </source>
</evidence>
<feature type="transmembrane region" description="Helical" evidence="1">
    <location>
        <begin position="173"/>
        <end position="194"/>
    </location>
</feature>
<keyword evidence="1" id="KW-0472">Membrane</keyword>
<evidence type="ECO:0000313" key="3">
    <source>
        <dbReference type="Proteomes" id="UP001556367"/>
    </source>
</evidence>
<proteinExistence type="predicted"/>
<dbReference type="Proteomes" id="UP001556367">
    <property type="component" value="Unassembled WGS sequence"/>
</dbReference>
<organism evidence="2 3">
    <name type="scientific">Hohenbuehelia grisea</name>
    <dbReference type="NCBI Taxonomy" id="104357"/>
    <lineage>
        <taxon>Eukaryota</taxon>
        <taxon>Fungi</taxon>
        <taxon>Dikarya</taxon>
        <taxon>Basidiomycota</taxon>
        <taxon>Agaricomycotina</taxon>
        <taxon>Agaricomycetes</taxon>
        <taxon>Agaricomycetidae</taxon>
        <taxon>Agaricales</taxon>
        <taxon>Pleurotineae</taxon>
        <taxon>Pleurotaceae</taxon>
        <taxon>Hohenbuehelia</taxon>
    </lineage>
</organism>
<gene>
    <name evidence="2" type="ORF">HGRIS_014187</name>
</gene>
<keyword evidence="1" id="KW-1133">Transmembrane helix</keyword>
<reference evidence="3" key="1">
    <citation type="submission" date="2024-06" db="EMBL/GenBank/DDBJ databases">
        <title>Multi-omics analyses provide insights into the biosynthesis of the anticancer antibiotic pleurotin in Hohenbuehelia grisea.</title>
        <authorList>
            <person name="Weaver J.A."/>
            <person name="Alberti F."/>
        </authorList>
    </citation>
    <scope>NUCLEOTIDE SEQUENCE [LARGE SCALE GENOMIC DNA]</scope>
    <source>
        <strain evidence="3">T-177</strain>
    </source>
</reference>